<sequence>MTRINSAAVIVLVAFALRVAYDLVCYSLLGPAGLMGPDSAAFLLNAQYLSDGGSLMTVADNGKSGFALDLMPISLLLMAATLTPGQPADPIGYVLVQAGMDAVTCLLIGRLAEFLEPRLFVPAALLAAVNPTQIVVAGLVYTDTPFLFFCCLGLVLFLEWQRTGALAMAVLSGLAWGGALMTRQFIQYWLFLLPVLGMLAAASSRPSVRDLFRRACHLAVMGGLIIAFAAPIALRNMDQFGSPRLSAQSGSHFLFWVVPLVREFNDGTPRSDSKARGDMLFQTWQGEPPPVNPFDSSDRMMEIAKQELLDLGPGAVVAAWVKGAALNLVAPASTISPLVSSLPHDGFYATAGDGLGQKIWNFLVHNSGKTFVLILVVSGIGMPIWLGLGITGFVRAIRRPEFACVVLFLWVGFVLALNGPVVSPKYRLPLEPAWIAFAALGWNTVRHRVRVGL</sequence>
<evidence type="ECO:0000256" key="5">
    <source>
        <dbReference type="ARBA" id="ARBA00022692"/>
    </source>
</evidence>
<evidence type="ECO:0000256" key="2">
    <source>
        <dbReference type="ARBA" id="ARBA00022475"/>
    </source>
</evidence>
<organism evidence="9 10">
    <name type="scientific">Pacificispira spongiicola</name>
    <dbReference type="NCBI Taxonomy" id="2729598"/>
    <lineage>
        <taxon>Bacteria</taxon>
        <taxon>Pseudomonadati</taxon>
        <taxon>Pseudomonadota</taxon>
        <taxon>Alphaproteobacteria</taxon>
        <taxon>Rhodospirillales</taxon>
        <taxon>Rhodospirillaceae</taxon>
        <taxon>Pacificispira</taxon>
    </lineage>
</organism>
<accession>A0A7Y0E1N0</accession>
<feature type="transmembrane region" description="Helical" evidence="8">
    <location>
        <begin position="186"/>
        <end position="203"/>
    </location>
</feature>
<feature type="transmembrane region" description="Helical" evidence="8">
    <location>
        <begin position="164"/>
        <end position="180"/>
    </location>
</feature>
<dbReference type="GO" id="GO:0016763">
    <property type="term" value="F:pentosyltransferase activity"/>
    <property type="evidence" value="ECO:0007669"/>
    <property type="project" value="TreeGrafter"/>
</dbReference>
<reference evidence="9 10" key="1">
    <citation type="submission" date="2020-04" db="EMBL/GenBank/DDBJ databases">
        <title>Rhodospirillaceae bacterium KN72 isolated from deep sea.</title>
        <authorList>
            <person name="Zhang D.-C."/>
        </authorList>
    </citation>
    <scope>NUCLEOTIDE SEQUENCE [LARGE SCALE GENOMIC DNA]</scope>
    <source>
        <strain evidence="9 10">KN72</strain>
    </source>
</reference>
<evidence type="ECO:0000256" key="7">
    <source>
        <dbReference type="ARBA" id="ARBA00023136"/>
    </source>
</evidence>
<feature type="transmembrane region" description="Helical" evidence="8">
    <location>
        <begin position="370"/>
        <end position="390"/>
    </location>
</feature>
<feature type="transmembrane region" description="Helical" evidence="8">
    <location>
        <begin position="132"/>
        <end position="157"/>
    </location>
</feature>
<evidence type="ECO:0000256" key="6">
    <source>
        <dbReference type="ARBA" id="ARBA00022989"/>
    </source>
</evidence>
<evidence type="ECO:0008006" key="11">
    <source>
        <dbReference type="Google" id="ProtNLM"/>
    </source>
</evidence>
<evidence type="ECO:0000256" key="1">
    <source>
        <dbReference type="ARBA" id="ARBA00004651"/>
    </source>
</evidence>
<dbReference type="RefSeq" id="WP_169625992.1">
    <property type="nucleotide sequence ID" value="NZ_JABBNT010000004.1"/>
</dbReference>
<gene>
    <name evidence="9" type="ORF">HH303_14000</name>
</gene>
<evidence type="ECO:0000256" key="4">
    <source>
        <dbReference type="ARBA" id="ARBA00022679"/>
    </source>
</evidence>
<keyword evidence="4" id="KW-0808">Transferase</keyword>
<dbReference type="InterPro" id="IPR050297">
    <property type="entry name" value="LipidA_mod_glycosyltrf_83"/>
</dbReference>
<evidence type="ECO:0000313" key="9">
    <source>
        <dbReference type="EMBL" id="NMM45604.1"/>
    </source>
</evidence>
<comment type="subcellular location">
    <subcellularLocation>
        <location evidence="1">Cell membrane</location>
        <topology evidence="1">Multi-pass membrane protein</topology>
    </subcellularLocation>
</comment>
<protein>
    <recommendedName>
        <fullName evidence="11">Glycosyltransferase RgtA/B/C/D-like domain-containing protein</fullName>
    </recommendedName>
</protein>
<dbReference type="GO" id="GO:0005886">
    <property type="term" value="C:plasma membrane"/>
    <property type="evidence" value="ECO:0007669"/>
    <property type="project" value="UniProtKB-SubCell"/>
</dbReference>
<keyword evidence="7 8" id="KW-0472">Membrane</keyword>
<name>A0A7Y0E1N0_9PROT</name>
<keyword evidence="3" id="KW-0328">Glycosyltransferase</keyword>
<evidence type="ECO:0000313" key="10">
    <source>
        <dbReference type="Proteomes" id="UP000539372"/>
    </source>
</evidence>
<evidence type="ECO:0000256" key="8">
    <source>
        <dbReference type="SAM" id="Phobius"/>
    </source>
</evidence>
<evidence type="ECO:0000256" key="3">
    <source>
        <dbReference type="ARBA" id="ARBA00022676"/>
    </source>
</evidence>
<dbReference type="GO" id="GO:0009103">
    <property type="term" value="P:lipopolysaccharide biosynthetic process"/>
    <property type="evidence" value="ECO:0007669"/>
    <property type="project" value="UniProtKB-ARBA"/>
</dbReference>
<keyword evidence="6 8" id="KW-1133">Transmembrane helix</keyword>
<proteinExistence type="predicted"/>
<keyword evidence="2" id="KW-1003">Cell membrane</keyword>
<dbReference type="PANTHER" id="PTHR33908:SF11">
    <property type="entry name" value="MEMBRANE PROTEIN"/>
    <property type="match status" value="1"/>
</dbReference>
<feature type="transmembrane region" description="Helical" evidence="8">
    <location>
        <begin position="215"/>
        <end position="234"/>
    </location>
</feature>
<keyword evidence="5 8" id="KW-0812">Transmembrane</keyword>
<dbReference type="PANTHER" id="PTHR33908">
    <property type="entry name" value="MANNOSYLTRANSFERASE YKCB-RELATED"/>
    <property type="match status" value="1"/>
</dbReference>
<keyword evidence="10" id="KW-1185">Reference proteome</keyword>
<dbReference type="Proteomes" id="UP000539372">
    <property type="component" value="Unassembled WGS sequence"/>
</dbReference>
<feature type="transmembrane region" description="Helical" evidence="8">
    <location>
        <begin position="402"/>
        <end position="422"/>
    </location>
</feature>
<dbReference type="EMBL" id="JABBNT010000004">
    <property type="protein sequence ID" value="NMM45604.1"/>
    <property type="molecule type" value="Genomic_DNA"/>
</dbReference>
<dbReference type="AlphaFoldDB" id="A0A7Y0E1N0"/>
<comment type="caution">
    <text evidence="9">The sequence shown here is derived from an EMBL/GenBank/DDBJ whole genome shotgun (WGS) entry which is preliminary data.</text>
</comment>